<dbReference type="Proteomes" id="UP000275473">
    <property type="component" value="Unassembled WGS sequence"/>
</dbReference>
<comment type="caution">
    <text evidence="3">The sequence shown here is derived from an EMBL/GenBank/DDBJ whole genome shotgun (WGS) entry which is preliminary data.</text>
</comment>
<keyword evidence="1" id="KW-0238">DNA-binding</keyword>
<gene>
    <name evidence="3" type="ORF">EEX84_06755</name>
</gene>
<dbReference type="InterPro" id="IPR014710">
    <property type="entry name" value="RmlC-like_jellyroll"/>
</dbReference>
<dbReference type="GO" id="GO:0006355">
    <property type="term" value="P:regulation of DNA-templated transcription"/>
    <property type="evidence" value="ECO:0007669"/>
    <property type="project" value="InterPro"/>
</dbReference>
<dbReference type="Gene3D" id="2.60.120.10">
    <property type="entry name" value="Jelly Rolls"/>
    <property type="match status" value="1"/>
</dbReference>
<dbReference type="RefSeq" id="WP_123164862.1">
    <property type="nucleotide sequence ID" value="NZ_RIAX01000004.1"/>
</dbReference>
<evidence type="ECO:0000313" key="4">
    <source>
        <dbReference type="Proteomes" id="UP000275473"/>
    </source>
</evidence>
<dbReference type="SUPFAM" id="SSF51182">
    <property type="entry name" value="RmlC-like cupins"/>
    <property type="match status" value="1"/>
</dbReference>
<organism evidence="3 4">
    <name type="scientific">Planococcus salinus</name>
    <dbReference type="NCBI Taxonomy" id="1848460"/>
    <lineage>
        <taxon>Bacteria</taxon>
        <taxon>Bacillati</taxon>
        <taxon>Bacillota</taxon>
        <taxon>Bacilli</taxon>
        <taxon>Bacillales</taxon>
        <taxon>Caryophanaceae</taxon>
        <taxon>Planococcus</taxon>
    </lineage>
</organism>
<dbReference type="Pfam" id="PF02311">
    <property type="entry name" value="AraC_binding"/>
    <property type="match status" value="1"/>
</dbReference>
<accession>A0A3M8P7N8</accession>
<sequence>MELIETPDFLQEKRQYMHKVSSFGNTNIVNIQLRENEVVPEHEIDADVLIVVRSGSVSFNIGGEMSTVTPGKILHIEPGEAHSLKAEKACDIIVIQIS</sequence>
<evidence type="ECO:0000259" key="2">
    <source>
        <dbReference type="Pfam" id="PF02311"/>
    </source>
</evidence>
<reference evidence="3 4" key="1">
    <citation type="journal article" date="2018" name="Int. J. Syst. Evol. Microbiol.">
        <title>Planococcus salinus sp. nov., a moderately halophilic bacterium isolated from a saline-alkali soil.</title>
        <authorList>
            <person name="Gan L."/>
        </authorList>
    </citation>
    <scope>NUCLEOTIDE SEQUENCE [LARGE SCALE GENOMIC DNA]</scope>
    <source>
        <strain evidence="3 4">LCB217</strain>
    </source>
</reference>
<feature type="domain" description="AraC-type arabinose-binding/dimerisation" evidence="2">
    <location>
        <begin position="36"/>
        <end position="88"/>
    </location>
</feature>
<dbReference type="GO" id="GO:0003677">
    <property type="term" value="F:DNA binding"/>
    <property type="evidence" value="ECO:0007669"/>
    <property type="project" value="UniProtKB-KW"/>
</dbReference>
<dbReference type="OrthoDB" id="5243866at2"/>
<proteinExistence type="predicted"/>
<dbReference type="EMBL" id="RIAX01000004">
    <property type="protein sequence ID" value="RNF39667.1"/>
    <property type="molecule type" value="Genomic_DNA"/>
</dbReference>
<protein>
    <recommendedName>
        <fullName evidence="2">AraC-type arabinose-binding/dimerisation domain-containing protein</fullName>
    </recommendedName>
</protein>
<dbReference type="AlphaFoldDB" id="A0A3M8P7N8"/>
<dbReference type="InterPro" id="IPR011051">
    <property type="entry name" value="RmlC_Cupin_sf"/>
</dbReference>
<keyword evidence="4" id="KW-1185">Reference proteome</keyword>
<name>A0A3M8P7N8_9BACL</name>
<dbReference type="InterPro" id="IPR003313">
    <property type="entry name" value="AraC-bd"/>
</dbReference>
<evidence type="ECO:0000256" key="1">
    <source>
        <dbReference type="ARBA" id="ARBA00023125"/>
    </source>
</evidence>
<evidence type="ECO:0000313" key="3">
    <source>
        <dbReference type="EMBL" id="RNF39667.1"/>
    </source>
</evidence>